<dbReference type="Gene3D" id="3.40.50.300">
    <property type="entry name" value="P-loop containing nucleotide triphosphate hydrolases"/>
    <property type="match status" value="1"/>
</dbReference>
<dbReference type="InterPro" id="IPR002182">
    <property type="entry name" value="NB-ARC"/>
</dbReference>
<organism evidence="2 3">
    <name type="scientific">Morus notabilis</name>
    <dbReference type="NCBI Taxonomy" id="981085"/>
    <lineage>
        <taxon>Eukaryota</taxon>
        <taxon>Viridiplantae</taxon>
        <taxon>Streptophyta</taxon>
        <taxon>Embryophyta</taxon>
        <taxon>Tracheophyta</taxon>
        <taxon>Spermatophyta</taxon>
        <taxon>Magnoliopsida</taxon>
        <taxon>eudicotyledons</taxon>
        <taxon>Gunneridae</taxon>
        <taxon>Pentapetalae</taxon>
        <taxon>rosids</taxon>
        <taxon>fabids</taxon>
        <taxon>Rosales</taxon>
        <taxon>Moraceae</taxon>
        <taxon>Moreae</taxon>
        <taxon>Morus</taxon>
    </lineage>
</organism>
<dbReference type="InterPro" id="IPR027417">
    <property type="entry name" value="P-loop_NTPase"/>
</dbReference>
<evidence type="ECO:0000259" key="1">
    <source>
        <dbReference type="Pfam" id="PF00931"/>
    </source>
</evidence>
<dbReference type="SUPFAM" id="SSF52540">
    <property type="entry name" value="P-loop containing nucleoside triphosphate hydrolases"/>
    <property type="match status" value="1"/>
</dbReference>
<sequence>MGGLGNTTLTQQVYNHAKARFQCHAWVQVPQPYKREEIQRTLIMELLESTRSSVPGEIHTMDEGKLTNKLREYLKENKYLVIFDDV</sequence>
<dbReference type="PANTHER" id="PTHR19338">
    <property type="entry name" value="TRANSLOCASE OF INNER MITOCHONDRIAL MEMBRANE 13 HOMOLOG"/>
    <property type="match status" value="1"/>
</dbReference>
<evidence type="ECO:0000313" key="3">
    <source>
        <dbReference type="Proteomes" id="UP000030645"/>
    </source>
</evidence>
<proteinExistence type="predicted"/>
<evidence type="ECO:0000313" key="2">
    <source>
        <dbReference type="EMBL" id="EXB51028.1"/>
    </source>
</evidence>
<dbReference type="eggNOG" id="KOG4658">
    <property type="taxonomic scope" value="Eukaryota"/>
</dbReference>
<dbReference type="PANTHER" id="PTHR19338:SF0">
    <property type="entry name" value="MITOCHONDRIAL IMPORT INNER MEMBRANE TRANSLOCASE SUBUNIT TIM13"/>
    <property type="match status" value="1"/>
</dbReference>
<feature type="domain" description="NB-ARC" evidence="1">
    <location>
        <begin position="1"/>
        <end position="86"/>
    </location>
</feature>
<dbReference type="Pfam" id="PF00931">
    <property type="entry name" value="NB-ARC"/>
    <property type="match status" value="1"/>
</dbReference>
<keyword evidence="3" id="KW-1185">Reference proteome</keyword>
<dbReference type="EMBL" id="KE344020">
    <property type="protein sequence ID" value="EXB51028.1"/>
    <property type="molecule type" value="Genomic_DNA"/>
</dbReference>
<accession>W9QYI8</accession>
<name>W9QYI8_9ROSA</name>
<protein>
    <submittedName>
        <fullName evidence="2">Disease resistance protein RPM1</fullName>
    </submittedName>
</protein>
<dbReference type="AlphaFoldDB" id="W9QYI8"/>
<dbReference type="STRING" id="981085.W9QYI8"/>
<reference evidence="3" key="1">
    <citation type="submission" date="2013-01" db="EMBL/GenBank/DDBJ databases">
        <title>Draft Genome Sequence of a Mulberry Tree, Morus notabilis C.K. Schneid.</title>
        <authorList>
            <person name="He N."/>
            <person name="Zhao S."/>
        </authorList>
    </citation>
    <scope>NUCLEOTIDE SEQUENCE</scope>
</reference>
<dbReference type="Proteomes" id="UP000030645">
    <property type="component" value="Unassembled WGS sequence"/>
</dbReference>
<gene>
    <name evidence="2" type="ORF">L484_023730</name>
</gene>
<dbReference type="GO" id="GO:0043531">
    <property type="term" value="F:ADP binding"/>
    <property type="evidence" value="ECO:0007669"/>
    <property type="project" value="InterPro"/>
</dbReference>